<feature type="domain" description="Apiosidase-like catalytic" evidence="3">
    <location>
        <begin position="33"/>
        <end position="368"/>
    </location>
</feature>
<dbReference type="InterPro" id="IPR017853">
    <property type="entry name" value="GH"/>
</dbReference>
<keyword evidence="1" id="KW-0732">Signal</keyword>
<dbReference type="PANTHER" id="PTHR37836:SF3">
    <property type="entry name" value="ENDOGLUCANASE"/>
    <property type="match status" value="1"/>
</dbReference>
<evidence type="ECO:0000259" key="2">
    <source>
        <dbReference type="Pfam" id="PF12904"/>
    </source>
</evidence>
<dbReference type="PROSITE" id="PS51257">
    <property type="entry name" value="PROKAR_LIPOPROTEIN"/>
    <property type="match status" value="1"/>
</dbReference>
<feature type="chain" id="PRO_5003557285" evidence="1">
    <location>
        <begin position="20"/>
        <end position="465"/>
    </location>
</feature>
<dbReference type="RefSeq" id="WP_008512794.1">
    <property type="nucleotide sequence ID" value="NZ_CM001403.1"/>
</dbReference>
<evidence type="ECO:0000259" key="3">
    <source>
        <dbReference type="Pfam" id="PF13204"/>
    </source>
</evidence>
<dbReference type="InterPro" id="IPR025277">
    <property type="entry name" value="Apiosidase-like_cat_dom"/>
</dbReference>
<dbReference type="AlphaFoldDB" id="H1YEP6"/>
<dbReference type="SUPFAM" id="SSF51445">
    <property type="entry name" value="(Trans)glycosidases"/>
    <property type="match status" value="1"/>
</dbReference>
<evidence type="ECO:0000313" key="4">
    <source>
        <dbReference type="EMBL" id="EHQ30806.1"/>
    </source>
</evidence>
<evidence type="ECO:0000313" key="5">
    <source>
        <dbReference type="Proteomes" id="UP000002774"/>
    </source>
</evidence>
<dbReference type="EMBL" id="CM001403">
    <property type="protein sequence ID" value="EHQ30806.1"/>
    <property type="molecule type" value="Genomic_DNA"/>
</dbReference>
<dbReference type="STRING" id="714943.Mucpa_6757"/>
<dbReference type="Pfam" id="PF12904">
    <property type="entry name" value="Collagen_bind_2"/>
    <property type="match status" value="1"/>
</dbReference>
<feature type="domain" description="Putative collagen-binding" evidence="2">
    <location>
        <begin position="371"/>
        <end position="463"/>
    </location>
</feature>
<gene>
    <name evidence="4" type="ORF">Mucpa_6757</name>
</gene>
<protein>
    <submittedName>
        <fullName evidence="4">Uncharacterized protein</fullName>
    </submittedName>
</protein>
<evidence type="ECO:0000256" key="1">
    <source>
        <dbReference type="SAM" id="SignalP"/>
    </source>
</evidence>
<dbReference type="PANTHER" id="PTHR37836">
    <property type="entry name" value="LMO1036 PROTEIN"/>
    <property type="match status" value="1"/>
</dbReference>
<dbReference type="eggNOG" id="COG2730">
    <property type="taxonomic scope" value="Bacteria"/>
</dbReference>
<dbReference type="HOGENOM" id="CLU_023504_0_0_10"/>
<feature type="signal peptide" evidence="1">
    <location>
        <begin position="1"/>
        <end position="19"/>
    </location>
</feature>
<keyword evidence="5" id="KW-1185">Reference proteome</keyword>
<proteinExistence type="predicted"/>
<sequence length="465" mass="52669">MYKKIAAILILSLACLAFTIRDAVFTGGRLKISANKRYFTTSDGKPFFWLGDTGWLLFSKLNREEADKYLEDRRAKGFNVIQVMVLHTLGVVNAYGDSALIHKNVATPLVTARSSFDDKTQYDYWDHVDYIVDKAAEKGIYIAMVPVWGSNVKSGGVNQHQAKVYAEFLAKRYKNRPNIIWMNGGDIPGSDSIKVWKTIGNTLHQFDPTHLITFHPRGRTQSSKWFHHENWLTFNCFQSGHRDYKQDTSKVDLKYGEDNWKYINSDYRKLPTKPTFDAEPSYEGIPHGLHDTLAARWTDADVRRYAYWSVFAGGCGYTYGNNSVMQMHRPTDKNASYGAKAAWYDAINDPGASQMGYLKNLMLSRSYFDRVPDQSIIVAAKQGKRYNYLIATKGKDYVFIYTYNGRSINVNLGKIAGDKVKASWFNPRNGEIKAIGTFANTGTKAFKSPGAVANGNDWVLILDKV</sequence>
<reference evidence="4" key="1">
    <citation type="submission" date="2011-09" db="EMBL/GenBank/DDBJ databases">
        <title>The permanent draft genome of Mucilaginibacter paludis DSM 18603.</title>
        <authorList>
            <consortium name="US DOE Joint Genome Institute (JGI-PGF)"/>
            <person name="Lucas S."/>
            <person name="Han J."/>
            <person name="Lapidus A."/>
            <person name="Bruce D."/>
            <person name="Goodwin L."/>
            <person name="Pitluck S."/>
            <person name="Peters L."/>
            <person name="Kyrpides N."/>
            <person name="Mavromatis K."/>
            <person name="Ivanova N."/>
            <person name="Mikhailova N."/>
            <person name="Held B."/>
            <person name="Detter J.C."/>
            <person name="Tapia R."/>
            <person name="Han C."/>
            <person name="Land M."/>
            <person name="Hauser L."/>
            <person name="Markowitz V."/>
            <person name="Cheng J.-F."/>
            <person name="Hugenholtz P."/>
            <person name="Woyke T."/>
            <person name="Wu D."/>
            <person name="Tindall B."/>
            <person name="Brambilla E."/>
            <person name="Klenk H.-P."/>
            <person name="Eisen J.A."/>
        </authorList>
    </citation>
    <scope>NUCLEOTIDE SEQUENCE [LARGE SCALE GENOMIC DNA]</scope>
    <source>
        <strain evidence="4">DSM 18603</strain>
    </source>
</reference>
<name>H1YEP6_9SPHI</name>
<dbReference type="Pfam" id="PF13204">
    <property type="entry name" value="Apiosidase"/>
    <property type="match status" value="1"/>
</dbReference>
<dbReference type="OrthoDB" id="59486at2"/>
<accession>H1YEP6</accession>
<dbReference type="Gene3D" id="3.20.20.80">
    <property type="entry name" value="Glycosidases"/>
    <property type="match status" value="1"/>
</dbReference>
<dbReference type="Proteomes" id="UP000002774">
    <property type="component" value="Chromosome"/>
</dbReference>
<dbReference type="InterPro" id="IPR024749">
    <property type="entry name" value="Collagen-bd_put"/>
</dbReference>
<organism evidence="4 5">
    <name type="scientific">Mucilaginibacter paludis DSM 18603</name>
    <dbReference type="NCBI Taxonomy" id="714943"/>
    <lineage>
        <taxon>Bacteria</taxon>
        <taxon>Pseudomonadati</taxon>
        <taxon>Bacteroidota</taxon>
        <taxon>Sphingobacteriia</taxon>
        <taxon>Sphingobacteriales</taxon>
        <taxon>Sphingobacteriaceae</taxon>
        <taxon>Mucilaginibacter</taxon>
    </lineage>
</organism>